<gene>
    <name evidence="1" type="ORF">A2777_02960</name>
</gene>
<sequence>MIKSEIPLTIIHIIPEAHRLIISDQNKTESPLINPLTNEIVLFARQTHYDSIWQTYQNDVTRLKREYGCWAEIPNQIRTFLANYLRNSGFTYEPENGWFPPNSNNLSY</sequence>
<dbReference type="EMBL" id="MFJF01000002">
    <property type="protein sequence ID" value="OGG08379.1"/>
    <property type="molecule type" value="Genomic_DNA"/>
</dbReference>
<name>A0A1F5Z7E9_9BACT</name>
<comment type="caution">
    <text evidence="1">The sequence shown here is derived from an EMBL/GenBank/DDBJ whole genome shotgun (WGS) entry which is preliminary data.</text>
</comment>
<reference evidence="1 2" key="1">
    <citation type="journal article" date="2016" name="Nat. Commun.">
        <title>Thousands of microbial genomes shed light on interconnected biogeochemical processes in an aquifer system.</title>
        <authorList>
            <person name="Anantharaman K."/>
            <person name="Brown C.T."/>
            <person name="Hug L.A."/>
            <person name="Sharon I."/>
            <person name="Castelle C.J."/>
            <person name="Probst A.J."/>
            <person name="Thomas B.C."/>
            <person name="Singh A."/>
            <person name="Wilkins M.J."/>
            <person name="Karaoz U."/>
            <person name="Brodie E.L."/>
            <person name="Williams K.H."/>
            <person name="Hubbard S.S."/>
            <person name="Banfield J.F."/>
        </authorList>
    </citation>
    <scope>NUCLEOTIDE SEQUENCE [LARGE SCALE GENOMIC DNA]</scope>
</reference>
<accession>A0A1F5Z7E9</accession>
<organism evidence="1 2">
    <name type="scientific">Candidatus Gottesmanbacteria bacterium RIFCSPHIGHO2_01_FULL_40_15</name>
    <dbReference type="NCBI Taxonomy" id="1798376"/>
    <lineage>
        <taxon>Bacteria</taxon>
        <taxon>Candidatus Gottesmaniibacteriota</taxon>
    </lineage>
</organism>
<evidence type="ECO:0000313" key="2">
    <source>
        <dbReference type="Proteomes" id="UP000177354"/>
    </source>
</evidence>
<proteinExistence type="predicted"/>
<protein>
    <submittedName>
        <fullName evidence="1">Uncharacterized protein</fullName>
    </submittedName>
</protein>
<evidence type="ECO:0000313" key="1">
    <source>
        <dbReference type="EMBL" id="OGG08379.1"/>
    </source>
</evidence>
<dbReference type="Proteomes" id="UP000177354">
    <property type="component" value="Unassembled WGS sequence"/>
</dbReference>
<dbReference type="AlphaFoldDB" id="A0A1F5Z7E9"/>